<proteinExistence type="predicted"/>
<keyword evidence="1" id="KW-1133">Transmembrane helix</keyword>
<evidence type="ECO:0000313" key="3">
    <source>
        <dbReference type="Proteomes" id="UP000657918"/>
    </source>
</evidence>
<name>A0A835MW83_9ROSI</name>
<dbReference type="AlphaFoldDB" id="A0A835MW83"/>
<evidence type="ECO:0000256" key="1">
    <source>
        <dbReference type="SAM" id="Phobius"/>
    </source>
</evidence>
<comment type="caution">
    <text evidence="2">The sequence shown here is derived from an EMBL/GenBank/DDBJ whole genome shotgun (WGS) entry which is preliminary data.</text>
</comment>
<reference evidence="2 3" key="1">
    <citation type="submission" date="2020-10" db="EMBL/GenBank/DDBJ databases">
        <title>Plant Genome Project.</title>
        <authorList>
            <person name="Zhang R.-G."/>
        </authorList>
    </citation>
    <scope>NUCLEOTIDE SEQUENCE [LARGE SCALE GENOMIC DNA]</scope>
    <source>
        <strain evidence="2">FAFU-HL-1</strain>
        <tissue evidence="2">Leaf</tissue>
    </source>
</reference>
<evidence type="ECO:0000313" key="2">
    <source>
        <dbReference type="EMBL" id="KAF9679640.1"/>
    </source>
</evidence>
<gene>
    <name evidence="2" type="ORF">SADUNF_Sadunf06G0035700</name>
</gene>
<dbReference type="EMBL" id="JADGMS010000006">
    <property type="protein sequence ID" value="KAF9679640.1"/>
    <property type="molecule type" value="Genomic_DNA"/>
</dbReference>
<keyword evidence="1" id="KW-0472">Membrane</keyword>
<sequence length="94" mass="10777">MKDMNSLSTSIGASCPEEFENRQSLNYCIMHASNPPAHNDLQQNAYISKHLKWKSVQTIWMNSLCIMLNLVIKLIPYGISKQHSKLEDMMIPKP</sequence>
<feature type="transmembrane region" description="Helical" evidence="1">
    <location>
        <begin position="59"/>
        <end position="79"/>
    </location>
</feature>
<dbReference type="Proteomes" id="UP000657918">
    <property type="component" value="Unassembled WGS sequence"/>
</dbReference>
<dbReference type="PROSITE" id="PS51257">
    <property type="entry name" value="PROKAR_LIPOPROTEIN"/>
    <property type="match status" value="1"/>
</dbReference>
<keyword evidence="3" id="KW-1185">Reference proteome</keyword>
<keyword evidence="1" id="KW-0812">Transmembrane</keyword>
<organism evidence="2 3">
    <name type="scientific">Salix dunnii</name>
    <dbReference type="NCBI Taxonomy" id="1413687"/>
    <lineage>
        <taxon>Eukaryota</taxon>
        <taxon>Viridiplantae</taxon>
        <taxon>Streptophyta</taxon>
        <taxon>Embryophyta</taxon>
        <taxon>Tracheophyta</taxon>
        <taxon>Spermatophyta</taxon>
        <taxon>Magnoliopsida</taxon>
        <taxon>eudicotyledons</taxon>
        <taxon>Gunneridae</taxon>
        <taxon>Pentapetalae</taxon>
        <taxon>rosids</taxon>
        <taxon>fabids</taxon>
        <taxon>Malpighiales</taxon>
        <taxon>Salicaceae</taxon>
        <taxon>Saliceae</taxon>
        <taxon>Salix</taxon>
    </lineage>
</organism>
<protein>
    <submittedName>
        <fullName evidence="2">Uncharacterized protein</fullName>
    </submittedName>
</protein>
<accession>A0A835MW83</accession>